<gene>
    <name evidence="1" type="ORF">EYF80_003306</name>
</gene>
<evidence type="ECO:0000313" key="2">
    <source>
        <dbReference type="Proteomes" id="UP000314294"/>
    </source>
</evidence>
<organism evidence="1 2">
    <name type="scientific">Liparis tanakae</name>
    <name type="common">Tanaka's snailfish</name>
    <dbReference type="NCBI Taxonomy" id="230148"/>
    <lineage>
        <taxon>Eukaryota</taxon>
        <taxon>Metazoa</taxon>
        <taxon>Chordata</taxon>
        <taxon>Craniata</taxon>
        <taxon>Vertebrata</taxon>
        <taxon>Euteleostomi</taxon>
        <taxon>Actinopterygii</taxon>
        <taxon>Neopterygii</taxon>
        <taxon>Teleostei</taxon>
        <taxon>Neoteleostei</taxon>
        <taxon>Acanthomorphata</taxon>
        <taxon>Eupercaria</taxon>
        <taxon>Perciformes</taxon>
        <taxon>Cottioidei</taxon>
        <taxon>Cottales</taxon>
        <taxon>Liparidae</taxon>
        <taxon>Liparis</taxon>
    </lineage>
</organism>
<name>A0A4Z2J8K0_9TELE</name>
<dbReference type="EMBL" id="SRLO01000015">
    <property type="protein sequence ID" value="TNN86536.1"/>
    <property type="molecule type" value="Genomic_DNA"/>
</dbReference>
<evidence type="ECO:0000313" key="1">
    <source>
        <dbReference type="EMBL" id="TNN86536.1"/>
    </source>
</evidence>
<protein>
    <submittedName>
        <fullName evidence="1">Uncharacterized protein</fullName>
    </submittedName>
</protein>
<reference evidence="1 2" key="1">
    <citation type="submission" date="2019-03" db="EMBL/GenBank/DDBJ databases">
        <title>First draft genome of Liparis tanakae, snailfish: a comprehensive survey of snailfish specific genes.</title>
        <authorList>
            <person name="Kim W."/>
            <person name="Song I."/>
            <person name="Jeong J.-H."/>
            <person name="Kim D."/>
            <person name="Kim S."/>
            <person name="Ryu S."/>
            <person name="Song J.Y."/>
            <person name="Lee S.K."/>
        </authorList>
    </citation>
    <scope>NUCLEOTIDE SEQUENCE [LARGE SCALE GENOMIC DNA]</scope>
    <source>
        <tissue evidence="1">Muscle</tissue>
    </source>
</reference>
<dbReference type="AlphaFoldDB" id="A0A4Z2J8K0"/>
<dbReference type="Proteomes" id="UP000314294">
    <property type="component" value="Unassembled WGS sequence"/>
</dbReference>
<sequence length="151" mass="16595">MWPQELRPIMKGMFGSPAAAVSGFSGFLWLHATETPQSPNATTFSRISVSVPNLRMSEFVAQFQNLCPPSLQEVQTRTAMSNSVVVLWKLVELNPGSKSASGSTRKLAYSANTFLPDQSSSELDLVDDTSVHLYQLLHGLDLPLLFLQLLI</sequence>
<comment type="caution">
    <text evidence="1">The sequence shown here is derived from an EMBL/GenBank/DDBJ whole genome shotgun (WGS) entry which is preliminary data.</text>
</comment>
<accession>A0A4Z2J8K0</accession>
<keyword evidence="2" id="KW-1185">Reference proteome</keyword>
<proteinExistence type="predicted"/>